<sequence length="342" mass="38748">MTTIIRIAMVQIERTFTAMQEERLDTFLTKSLGVAKNQILQCIKSSRVQVNDKTILKGGLKLKIGDEVVLKPSQAPLEVYKPTDLKIEILYEDEDILVLNKPPYLAMHPAISLHEPTLVDYLQAKGVTLSTLSGESRCGIVHRLDKNTSGAVVIAKNNATHANLATQLQIREMGRYYLALITEPLKKPMRVECHLGRHPKNRLKMTNLDTLRQNINGGRYSKTDFIPLLSNARGIQLIAAKLYSGRTHQVRAHLESLGRHILGDSLYGKKDNYKGRILLHAYLLYMTHPTSQEKLLFKAQILEDMVECLEKEFQGVAWDGLIRENYILDLFNTTVCELFNPS</sequence>
<dbReference type="CDD" id="cd00165">
    <property type="entry name" value="S4"/>
    <property type="match status" value="1"/>
</dbReference>
<accession>E7G3B8</accession>
<comment type="caution">
    <text evidence="8">The sequence shown here is derived from an EMBL/GenBank/DDBJ whole genome shotgun (WGS) entry which is preliminary data.</text>
</comment>
<proteinExistence type="inferred from homology"/>
<evidence type="ECO:0000313" key="8">
    <source>
        <dbReference type="EMBL" id="EFX42138.1"/>
    </source>
</evidence>
<dbReference type="Gene3D" id="3.10.290.10">
    <property type="entry name" value="RNA-binding S4 domain"/>
    <property type="match status" value="1"/>
</dbReference>
<dbReference type="Proteomes" id="UP000054093">
    <property type="component" value="Unassembled WGS sequence"/>
</dbReference>
<name>E7G3B8_9HELI</name>
<evidence type="ECO:0000256" key="6">
    <source>
        <dbReference type="RuleBase" id="RU362028"/>
    </source>
</evidence>
<dbReference type="InterPro" id="IPR002942">
    <property type="entry name" value="S4_RNA-bd"/>
</dbReference>
<dbReference type="SUPFAM" id="SSF55174">
    <property type="entry name" value="Alpha-L RNA-binding motif"/>
    <property type="match status" value="1"/>
</dbReference>
<dbReference type="CDD" id="cd02869">
    <property type="entry name" value="PseudoU_synth_RluA_like"/>
    <property type="match status" value="1"/>
</dbReference>
<organism evidence="8 9">
    <name type="scientific">Helicobacter suis HS5</name>
    <dbReference type="NCBI Taxonomy" id="710394"/>
    <lineage>
        <taxon>Bacteria</taxon>
        <taxon>Pseudomonadati</taxon>
        <taxon>Campylobacterota</taxon>
        <taxon>Epsilonproteobacteria</taxon>
        <taxon>Campylobacterales</taxon>
        <taxon>Helicobacteraceae</taxon>
        <taxon>Helicobacter</taxon>
    </lineage>
</organism>
<dbReference type="GO" id="GO:0120159">
    <property type="term" value="F:rRNA pseudouridine synthase activity"/>
    <property type="evidence" value="ECO:0007669"/>
    <property type="project" value="UniProtKB-ARBA"/>
</dbReference>
<dbReference type="InterPro" id="IPR036986">
    <property type="entry name" value="S4_RNA-bd_sf"/>
</dbReference>
<evidence type="ECO:0000256" key="2">
    <source>
        <dbReference type="ARBA" id="ARBA00010876"/>
    </source>
</evidence>
<feature type="active site" evidence="4">
    <location>
        <position position="145"/>
    </location>
</feature>
<gene>
    <name evidence="8" type="primary">rlu</name>
    <name evidence="8" type="ORF">HSUHS5_0431</name>
</gene>
<dbReference type="PROSITE" id="PS50889">
    <property type="entry name" value="S4"/>
    <property type="match status" value="1"/>
</dbReference>
<comment type="catalytic activity">
    <reaction evidence="1 6">
        <text>a uridine in RNA = a pseudouridine in RNA</text>
        <dbReference type="Rhea" id="RHEA:48348"/>
        <dbReference type="Rhea" id="RHEA-COMP:12068"/>
        <dbReference type="Rhea" id="RHEA-COMP:12069"/>
        <dbReference type="ChEBI" id="CHEBI:65314"/>
        <dbReference type="ChEBI" id="CHEBI:65315"/>
    </reaction>
</comment>
<dbReference type="PANTHER" id="PTHR21600:SF44">
    <property type="entry name" value="RIBOSOMAL LARGE SUBUNIT PSEUDOURIDINE SYNTHASE D"/>
    <property type="match status" value="1"/>
</dbReference>
<dbReference type="InterPro" id="IPR020103">
    <property type="entry name" value="PsdUridine_synth_cat_dom_sf"/>
</dbReference>
<dbReference type="SMART" id="SM00363">
    <property type="entry name" value="S4"/>
    <property type="match status" value="1"/>
</dbReference>
<dbReference type="GO" id="GO:0000455">
    <property type="term" value="P:enzyme-directed rRNA pseudouridine synthesis"/>
    <property type="evidence" value="ECO:0007669"/>
    <property type="project" value="TreeGrafter"/>
</dbReference>
<keyword evidence="3 6" id="KW-0413">Isomerase</keyword>
<dbReference type="EMBL" id="ADHO01000069">
    <property type="protein sequence ID" value="EFX42138.1"/>
    <property type="molecule type" value="Genomic_DNA"/>
</dbReference>
<dbReference type="EC" id="5.4.99.-" evidence="6"/>
<dbReference type="NCBIfam" id="TIGR00005">
    <property type="entry name" value="rluA_subfam"/>
    <property type="match status" value="1"/>
</dbReference>
<reference evidence="8 9" key="1">
    <citation type="journal article" date="2011" name="Vet. Res.">
        <title>Genome sequence of Helicobacter suis supports its role in gastric pathology.</title>
        <authorList>
            <person name="Vermoote M."/>
            <person name="Vandekerckhove T.T."/>
            <person name="Flahou B."/>
            <person name="Pasmans F."/>
            <person name="Smet A."/>
            <person name="De Groote D."/>
            <person name="Van Criekinge W."/>
            <person name="Ducatelle R."/>
            <person name="Haesebrouck F."/>
        </authorList>
    </citation>
    <scope>NUCLEOTIDE SEQUENCE [LARGE SCALE GENOMIC DNA]</scope>
    <source>
        <strain evidence="8 9">HS5</strain>
    </source>
</reference>
<dbReference type="Pfam" id="PF00849">
    <property type="entry name" value="PseudoU_synth_2"/>
    <property type="match status" value="1"/>
</dbReference>
<dbReference type="Gene3D" id="3.30.2350.10">
    <property type="entry name" value="Pseudouridine synthase"/>
    <property type="match status" value="1"/>
</dbReference>
<evidence type="ECO:0000256" key="5">
    <source>
        <dbReference type="PROSITE-ProRule" id="PRU00182"/>
    </source>
</evidence>
<evidence type="ECO:0000313" key="9">
    <source>
        <dbReference type="Proteomes" id="UP000054093"/>
    </source>
</evidence>
<comment type="function">
    <text evidence="6">Responsible for synthesis of pseudouridine from uracil.</text>
</comment>
<evidence type="ECO:0000256" key="4">
    <source>
        <dbReference type="PIRSR" id="PIRSR606225-1"/>
    </source>
</evidence>
<dbReference type="GO" id="GO:0003723">
    <property type="term" value="F:RNA binding"/>
    <property type="evidence" value="ECO:0007669"/>
    <property type="project" value="UniProtKB-KW"/>
</dbReference>
<keyword evidence="5" id="KW-0694">RNA-binding</keyword>
<feature type="domain" description="RNA-binding S4" evidence="7">
    <location>
        <begin position="22"/>
        <end position="88"/>
    </location>
</feature>
<evidence type="ECO:0000256" key="1">
    <source>
        <dbReference type="ARBA" id="ARBA00000073"/>
    </source>
</evidence>
<dbReference type="AlphaFoldDB" id="E7G3B8"/>
<dbReference type="PANTHER" id="PTHR21600">
    <property type="entry name" value="MITOCHONDRIAL RNA PSEUDOURIDINE SYNTHASE"/>
    <property type="match status" value="1"/>
</dbReference>
<dbReference type="InterPro" id="IPR006225">
    <property type="entry name" value="PsdUridine_synth_RluC/D"/>
</dbReference>
<dbReference type="PROSITE" id="PS01129">
    <property type="entry name" value="PSI_RLU"/>
    <property type="match status" value="1"/>
</dbReference>
<dbReference type="InterPro" id="IPR050188">
    <property type="entry name" value="RluA_PseudoU_synthase"/>
</dbReference>
<dbReference type="SUPFAM" id="SSF55120">
    <property type="entry name" value="Pseudouridine synthase"/>
    <property type="match status" value="1"/>
</dbReference>
<dbReference type="InterPro" id="IPR006145">
    <property type="entry name" value="PsdUridine_synth_RsuA/RluA"/>
</dbReference>
<protein>
    <recommendedName>
        <fullName evidence="6">Pseudouridine synthase</fullName>
        <ecNumber evidence="6">5.4.99.-</ecNumber>
    </recommendedName>
</protein>
<evidence type="ECO:0000259" key="7">
    <source>
        <dbReference type="SMART" id="SM00363"/>
    </source>
</evidence>
<dbReference type="InterPro" id="IPR006224">
    <property type="entry name" value="PsdUridine_synth_RluA-like_CS"/>
</dbReference>
<comment type="similarity">
    <text evidence="2 6">Belongs to the pseudouridine synthase RluA family.</text>
</comment>
<dbReference type="Pfam" id="PF01479">
    <property type="entry name" value="S4"/>
    <property type="match status" value="1"/>
</dbReference>
<evidence type="ECO:0000256" key="3">
    <source>
        <dbReference type="ARBA" id="ARBA00023235"/>
    </source>
</evidence>